<dbReference type="PANTHER" id="PTHR14136">
    <property type="entry name" value="BTB_POZ DOMAIN-CONTAINING PROTEIN KCTD9"/>
    <property type="match status" value="1"/>
</dbReference>
<accession>A0A977PUH1</accession>
<sequence length="254" mass="28397">MLIVLFFVNFLLGIMVTTQPPKRKTWYEKYQARKKQPFFRLLNRSFTFRLLLASGISLGFLALVQRFEICNQQKFVSTCLSSNLLGLISVGNVESFSIVTAAWMYILEKSKRKQQQNLEALEIVNNTQGHIYSIARIEALEILGEAGIHFDNLDLEGANLEQLAIPHVHLHLVNLSKANLINSELSYTNMQDVNLTQANLTGTRLIGANLQGVNLQGANLTNADLTNADLTQANLTDVDLSVAHLENTRLPQST</sequence>
<dbReference type="InterPro" id="IPR001646">
    <property type="entry name" value="5peptide_repeat"/>
</dbReference>
<dbReference type="AlphaFoldDB" id="A0A977PUH1"/>
<evidence type="ECO:0000313" key="2">
    <source>
        <dbReference type="EMBL" id="UXE58630.1"/>
    </source>
</evidence>
<feature type="transmembrane region" description="Helical" evidence="1">
    <location>
        <begin position="46"/>
        <end position="64"/>
    </location>
</feature>
<dbReference type="Proteomes" id="UP001065613">
    <property type="component" value="Chromosome"/>
</dbReference>
<feature type="transmembrane region" description="Helical" evidence="1">
    <location>
        <begin position="84"/>
        <end position="106"/>
    </location>
</feature>
<dbReference type="Pfam" id="PF00805">
    <property type="entry name" value="Pentapeptide"/>
    <property type="match status" value="1"/>
</dbReference>
<dbReference type="EMBL" id="CP073041">
    <property type="protein sequence ID" value="UXE58630.1"/>
    <property type="molecule type" value="Genomic_DNA"/>
</dbReference>
<keyword evidence="1" id="KW-1133">Transmembrane helix</keyword>
<organism evidence="2">
    <name type="scientific">Woronichinia naegeliana WA131</name>
    <dbReference type="NCBI Taxonomy" id="2824559"/>
    <lineage>
        <taxon>Bacteria</taxon>
        <taxon>Bacillati</taxon>
        <taxon>Cyanobacteriota</taxon>
        <taxon>Cyanophyceae</taxon>
        <taxon>Synechococcales</taxon>
        <taxon>Coelosphaeriaceae</taxon>
        <taxon>Woronichinia</taxon>
    </lineage>
</organism>
<dbReference type="Gene3D" id="2.160.20.80">
    <property type="entry name" value="E3 ubiquitin-protein ligase SopA"/>
    <property type="match status" value="1"/>
</dbReference>
<keyword evidence="1" id="KW-0812">Transmembrane</keyword>
<proteinExistence type="predicted"/>
<dbReference type="InterPro" id="IPR051082">
    <property type="entry name" value="Pentapeptide-BTB/POZ_domain"/>
</dbReference>
<gene>
    <name evidence="2" type="ORF">KA717_21620</name>
</gene>
<dbReference type="PANTHER" id="PTHR14136:SF17">
    <property type="entry name" value="BTB_POZ DOMAIN-CONTAINING PROTEIN KCTD9"/>
    <property type="match status" value="1"/>
</dbReference>
<evidence type="ECO:0000256" key="1">
    <source>
        <dbReference type="SAM" id="Phobius"/>
    </source>
</evidence>
<dbReference type="KEGG" id="wna:KA717_21620"/>
<reference evidence="2" key="1">
    <citation type="submission" date="2021-04" db="EMBL/GenBank/DDBJ databases">
        <title>Genome sequence of Woronichinia naegeliana from Washington state freshwater lake bloom.</title>
        <authorList>
            <person name="Dreher T.W."/>
        </authorList>
    </citation>
    <scope>NUCLEOTIDE SEQUENCE</scope>
    <source>
        <strain evidence="2">WA131</strain>
    </source>
</reference>
<dbReference type="SUPFAM" id="SSF141571">
    <property type="entry name" value="Pentapeptide repeat-like"/>
    <property type="match status" value="1"/>
</dbReference>
<protein>
    <submittedName>
        <fullName evidence="2">Pentapeptide repeat-containing protein</fullName>
    </submittedName>
</protein>
<keyword evidence="1" id="KW-0472">Membrane</keyword>
<name>A0A977PUH1_9CYAN</name>